<keyword evidence="3" id="KW-0808">Transferase</keyword>
<proteinExistence type="inferred from homology"/>
<gene>
    <name evidence="3" type="primary">GTT1</name>
    <name evidence="3" type="ORF">SLS62_006280</name>
</gene>
<dbReference type="AlphaFoldDB" id="A0AAN9UMW0"/>
<dbReference type="Gene3D" id="1.20.1050.10">
    <property type="match status" value="1"/>
</dbReference>
<dbReference type="GO" id="GO:0016740">
    <property type="term" value="F:transferase activity"/>
    <property type="evidence" value="ECO:0007669"/>
    <property type="project" value="UniProtKB-KW"/>
</dbReference>
<dbReference type="InterPro" id="IPR040079">
    <property type="entry name" value="Glutathione_S-Trfase"/>
</dbReference>
<dbReference type="InterPro" id="IPR036249">
    <property type="entry name" value="Thioredoxin-like_sf"/>
</dbReference>
<dbReference type="PROSITE" id="PS50404">
    <property type="entry name" value="GST_NTER"/>
    <property type="match status" value="1"/>
</dbReference>
<dbReference type="EMBL" id="JAKJXP020000045">
    <property type="protein sequence ID" value="KAK7751794.1"/>
    <property type="molecule type" value="Genomic_DNA"/>
</dbReference>
<organism evidence="3 4">
    <name type="scientific">Diatrype stigma</name>
    <dbReference type="NCBI Taxonomy" id="117547"/>
    <lineage>
        <taxon>Eukaryota</taxon>
        <taxon>Fungi</taxon>
        <taxon>Dikarya</taxon>
        <taxon>Ascomycota</taxon>
        <taxon>Pezizomycotina</taxon>
        <taxon>Sordariomycetes</taxon>
        <taxon>Xylariomycetidae</taxon>
        <taxon>Xylariales</taxon>
        <taxon>Diatrypaceae</taxon>
        <taxon>Diatrype</taxon>
    </lineage>
</organism>
<protein>
    <submittedName>
        <fullName evidence="3">Bifunctional glutathione transferase/peroxidase</fullName>
    </submittedName>
</protein>
<comment type="caution">
    <text evidence="3">The sequence shown here is derived from an EMBL/GenBank/DDBJ whole genome shotgun (WGS) entry which is preliminary data.</text>
</comment>
<dbReference type="Proteomes" id="UP001320420">
    <property type="component" value="Unassembled WGS sequence"/>
</dbReference>
<dbReference type="PANTHER" id="PTHR44051:SF9">
    <property type="entry name" value="GLUTATHIONE S-TRANSFERASE 1"/>
    <property type="match status" value="1"/>
</dbReference>
<keyword evidence="4" id="KW-1185">Reference proteome</keyword>
<evidence type="ECO:0000313" key="3">
    <source>
        <dbReference type="EMBL" id="KAK7751794.1"/>
    </source>
</evidence>
<evidence type="ECO:0000313" key="4">
    <source>
        <dbReference type="Proteomes" id="UP001320420"/>
    </source>
</evidence>
<feature type="domain" description="GST N-terminal" evidence="2">
    <location>
        <begin position="6"/>
        <end position="94"/>
    </location>
</feature>
<dbReference type="InterPro" id="IPR036282">
    <property type="entry name" value="Glutathione-S-Trfase_C_sf"/>
</dbReference>
<dbReference type="SUPFAM" id="SSF47616">
    <property type="entry name" value="GST C-terminal domain-like"/>
    <property type="match status" value="1"/>
</dbReference>
<dbReference type="SFLD" id="SFLDS00019">
    <property type="entry name" value="Glutathione_Transferase_(cytos"/>
    <property type="match status" value="1"/>
</dbReference>
<dbReference type="PANTHER" id="PTHR44051">
    <property type="entry name" value="GLUTATHIONE S-TRANSFERASE-RELATED"/>
    <property type="match status" value="1"/>
</dbReference>
<sequence length="265" mass="30403">MATEEQPKITLYWLEKSRAQNILWLLEELGLEYELETFHRNKDDNHAPAELREVHPLGKSPLIKITPPGGGEPIVLAESGFITQYLCEHFGKNTTMMPQRYREGQEGQVCGETPAWLRWQYFLHFAEGTMMSTFMMAMVVDRLRSPQVPFYIRPITTMVANKIFAGFISHNIQNQQGFLDQQLAVAGAGYLCGKDLSAADILISFGLITAKDKVESFGDWWGSTPRALYPRLYQYIERLENEEGYKRSIQKVKEIDESLGINFRL</sequence>
<name>A0AAN9UMW0_9PEZI</name>
<dbReference type="InterPro" id="IPR004045">
    <property type="entry name" value="Glutathione_S-Trfase_N"/>
</dbReference>
<accession>A0AAN9UMW0</accession>
<dbReference type="SUPFAM" id="SSF52833">
    <property type="entry name" value="Thioredoxin-like"/>
    <property type="match status" value="1"/>
</dbReference>
<evidence type="ECO:0000256" key="1">
    <source>
        <dbReference type="ARBA" id="ARBA00007409"/>
    </source>
</evidence>
<dbReference type="Gene3D" id="3.40.30.10">
    <property type="entry name" value="Glutaredoxin"/>
    <property type="match status" value="1"/>
</dbReference>
<evidence type="ECO:0000259" key="2">
    <source>
        <dbReference type="PROSITE" id="PS50404"/>
    </source>
</evidence>
<dbReference type="SFLD" id="SFLDG00358">
    <property type="entry name" value="Main_(cytGST)"/>
    <property type="match status" value="1"/>
</dbReference>
<reference evidence="3 4" key="1">
    <citation type="submission" date="2024-02" db="EMBL/GenBank/DDBJ databases">
        <title>De novo assembly and annotation of 12 fungi associated with fruit tree decline syndrome in Ontario, Canada.</title>
        <authorList>
            <person name="Sulman M."/>
            <person name="Ellouze W."/>
            <person name="Ilyukhin E."/>
        </authorList>
    </citation>
    <scope>NUCLEOTIDE SEQUENCE [LARGE SCALE GENOMIC DNA]</scope>
    <source>
        <strain evidence="3 4">M11/M66-122</strain>
    </source>
</reference>
<comment type="similarity">
    <text evidence="1">Belongs to the GST superfamily.</text>
</comment>
<dbReference type="Pfam" id="PF13409">
    <property type="entry name" value="GST_N_2"/>
    <property type="match status" value="1"/>
</dbReference>